<organism evidence="1 2">
    <name type="scientific">Helicobacter cinaedi</name>
    <dbReference type="NCBI Taxonomy" id="213"/>
    <lineage>
        <taxon>Bacteria</taxon>
        <taxon>Pseudomonadati</taxon>
        <taxon>Campylobacterota</taxon>
        <taxon>Epsilonproteobacteria</taxon>
        <taxon>Campylobacterales</taxon>
        <taxon>Helicobacteraceae</taxon>
        <taxon>Helicobacter</taxon>
    </lineage>
</organism>
<sequence>MLLPKTLDSIHSIEKESFKDTLSDMLHTDGLNVALADLIFGHYFVYTLLGNGILQPVFVYEGQISYKHSLAKGLPKLHFCQCSEIQNDFSLENKAHTLSHRHYLAKITKRNAFSFTIKQGLSDVGLYNDYPLELCPMCSDILESMREGQVIDSTLSVYLFNQNFLELLEKNAELRQKEITALQFANLTCYKCKNLIDIDKDMWLQVMPNNILKVSCC</sequence>
<dbReference type="RefSeq" id="WP_115025868.1">
    <property type="nucleotide sequence ID" value="NZ_UGHZ01000001.1"/>
</dbReference>
<proteinExistence type="predicted"/>
<dbReference type="Proteomes" id="UP000255335">
    <property type="component" value="Unassembled WGS sequence"/>
</dbReference>
<evidence type="ECO:0000313" key="2">
    <source>
        <dbReference type="Proteomes" id="UP000255335"/>
    </source>
</evidence>
<dbReference type="AlphaFoldDB" id="A0A377JNF0"/>
<accession>A0A377JNF0</accession>
<dbReference type="EMBL" id="UGHZ01000001">
    <property type="protein sequence ID" value="STP09103.1"/>
    <property type="molecule type" value="Genomic_DNA"/>
</dbReference>
<gene>
    <name evidence="1" type="ORF">NCTC12221_00533</name>
</gene>
<reference evidence="1 2" key="1">
    <citation type="submission" date="2018-06" db="EMBL/GenBank/DDBJ databases">
        <authorList>
            <consortium name="Pathogen Informatics"/>
            <person name="Doyle S."/>
        </authorList>
    </citation>
    <scope>NUCLEOTIDE SEQUENCE [LARGE SCALE GENOMIC DNA]</scope>
    <source>
        <strain evidence="1 2">NCTC12221</strain>
    </source>
</reference>
<protein>
    <submittedName>
        <fullName evidence="1">Uncharacterized protein</fullName>
    </submittedName>
</protein>
<name>A0A377JNF0_9HELI</name>
<evidence type="ECO:0000313" key="1">
    <source>
        <dbReference type="EMBL" id="STP09103.1"/>
    </source>
</evidence>